<dbReference type="InterPro" id="IPR055861">
    <property type="entry name" value="DUF7438"/>
</dbReference>
<name>A0A172Q287_9CAUD</name>
<proteinExistence type="predicted"/>
<gene>
    <name evidence="1" type="ORF">MX01_100</name>
</gene>
<dbReference type="Proteomes" id="UP000201283">
    <property type="component" value="Genome"/>
</dbReference>
<accession>A0A172Q287</accession>
<keyword evidence="2" id="KW-1185">Reference proteome</keyword>
<evidence type="ECO:0000313" key="2">
    <source>
        <dbReference type="Proteomes" id="UP000201283"/>
    </source>
</evidence>
<dbReference type="GeneID" id="30308906"/>
<organism evidence="1 2">
    <name type="scientific">Escherichia phage MX01</name>
    <dbReference type="NCBI Taxonomy" id="1837930"/>
    <lineage>
        <taxon>Viruses</taxon>
        <taxon>Duplodnaviria</taxon>
        <taxon>Heunggongvirae</taxon>
        <taxon>Uroviricota</taxon>
        <taxon>Caudoviricetes</taxon>
        <taxon>Pantevenvirales</taxon>
        <taxon>Straboviridae</taxon>
        <taxon>Tevenvirinae</taxon>
        <taxon>Dhakavirus</taxon>
        <taxon>Dhakavirus mx01</taxon>
    </lineage>
</organism>
<evidence type="ECO:0000313" key="1">
    <source>
        <dbReference type="EMBL" id="AND76045.1"/>
    </source>
</evidence>
<dbReference type="EMBL" id="KU878969">
    <property type="protein sequence ID" value="AND76045.1"/>
    <property type="molecule type" value="Genomic_DNA"/>
</dbReference>
<dbReference type="KEGG" id="vg:30308906"/>
<reference evidence="2" key="1">
    <citation type="submission" date="2016-03" db="EMBL/GenBank/DDBJ databases">
        <title>Genome analysis of T4 like phage of avian pathogenic Escherichia coli.</title>
        <authorList>
            <person name="Chen M."/>
            <person name="Xu J."/>
            <person name="Zhang W."/>
        </authorList>
    </citation>
    <scope>NUCLEOTIDE SEQUENCE [LARGE SCALE GENOMIC DNA]</scope>
</reference>
<dbReference type="RefSeq" id="YP_009323997.1">
    <property type="nucleotide sequence ID" value="NC_031934.1"/>
</dbReference>
<sequence length="61" mass="6943">MITHDQKFKIISLVGDIVEAERELSFEVNSEYGDADTYYELVKVLTEADNALDNYLESLIA</sequence>
<dbReference type="Pfam" id="PF24219">
    <property type="entry name" value="DUF7438"/>
    <property type="match status" value="1"/>
</dbReference>
<protein>
    <submittedName>
        <fullName evidence="1">Uncharacterized protein</fullName>
    </submittedName>
</protein>